<dbReference type="AlphaFoldDB" id="A0A135SFZ0"/>
<name>A0A135SFZ0_9PEZI</name>
<gene>
    <name evidence="1" type="ORF">CSAL01_00394</name>
</gene>
<protein>
    <submittedName>
        <fullName evidence="1">Uncharacterized protein</fullName>
    </submittedName>
</protein>
<dbReference type="Proteomes" id="UP000070121">
    <property type="component" value="Unassembled WGS sequence"/>
</dbReference>
<evidence type="ECO:0000313" key="2">
    <source>
        <dbReference type="Proteomes" id="UP000070121"/>
    </source>
</evidence>
<evidence type="ECO:0000313" key="1">
    <source>
        <dbReference type="EMBL" id="KXH34813.1"/>
    </source>
</evidence>
<organism evidence="1 2">
    <name type="scientific">Colletotrichum salicis</name>
    <dbReference type="NCBI Taxonomy" id="1209931"/>
    <lineage>
        <taxon>Eukaryota</taxon>
        <taxon>Fungi</taxon>
        <taxon>Dikarya</taxon>
        <taxon>Ascomycota</taxon>
        <taxon>Pezizomycotina</taxon>
        <taxon>Sordariomycetes</taxon>
        <taxon>Hypocreomycetidae</taxon>
        <taxon>Glomerellales</taxon>
        <taxon>Glomerellaceae</taxon>
        <taxon>Colletotrichum</taxon>
        <taxon>Colletotrichum acutatum species complex</taxon>
    </lineage>
</organism>
<accession>A0A135SFZ0</accession>
<dbReference type="EMBL" id="JFFI01002402">
    <property type="protein sequence ID" value="KXH34813.1"/>
    <property type="molecule type" value="Genomic_DNA"/>
</dbReference>
<reference evidence="1 2" key="1">
    <citation type="submission" date="2014-02" db="EMBL/GenBank/DDBJ databases">
        <title>The genome sequence of Colletotrichum salicis CBS 607.94.</title>
        <authorList>
            <person name="Baroncelli R."/>
            <person name="Thon M.R."/>
        </authorList>
    </citation>
    <scope>NUCLEOTIDE SEQUENCE [LARGE SCALE GENOMIC DNA]</scope>
    <source>
        <strain evidence="1 2">CBS 607.94</strain>
    </source>
</reference>
<proteinExistence type="predicted"/>
<sequence length="150" mass="16896">MSLVRIRFAPDSNGPIIIQIFHSGAAAFIRRILQQCGAQSYNGFLADVLAALPPESVRRISLFWERIGYFYNDCIYLDIRNNLWIRDNFAEMATTEAAIIQMWLVMAVLSGGDGDGKELFDVVVLELAQSSYLEAQEIFRKAGFSLAKPR</sequence>
<keyword evidence="2" id="KW-1185">Reference proteome</keyword>
<comment type="caution">
    <text evidence="1">The sequence shown here is derived from an EMBL/GenBank/DDBJ whole genome shotgun (WGS) entry which is preliminary data.</text>
</comment>